<dbReference type="OrthoDB" id="5319888at2"/>
<evidence type="ECO:0000259" key="3">
    <source>
        <dbReference type="PROSITE" id="PS51186"/>
    </source>
</evidence>
<feature type="domain" description="N-acetyltransferase" evidence="3">
    <location>
        <begin position="1"/>
        <end position="191"/>
    </location>
</feature>
<dbReference type="Proteomes" id="UP000198601">
    <property type="component" value="Unassembled WGS sequence"/>
</dbReference>
<accession>A0A1G4RAZ9</accession>
<dbReference type="PANTHER" id="PTHR43877">
    <property type="entry name" value="AMINOALKYLPHOSPHONATE N-ACETYLTRANSFERASE-RELATED-RELATED"/>
    <property type="match status" value="1"/>
</dbReference>
<dbReference type="PROSITE" id="PS51186">
    <property type="entry name" value="GNAT"/>
    <property type="match status" value="1"/>
</dbReference>
<name>A0A1G4RAZ9_9BACL</name>
<dbReference type="EMBL" id="FMTT01000014">
    <property type="protein sequence ID" value="SCW54083.1"/>
    <property type="molecule type" value="Genomic_DNA"/>
</dbReference>
<dbReference type="PANTHER" id="PTHR43877:SF2">
    <property type="entry name" value="AMINOALKYLPHOSPHONATE N-ACETYLTRANSFERASE-RELATED"/>
    <property type="match status" value="1"/>
</dbReference>
<keyword evidence="1 4" id="KW-0808">Transferase</keyword>
<proteinExistence type="predicted"/>
<dbReference type="GO" id="GO:0016747">
    <property type="term" value="F:acyltransferase activity, transferring groups other than amino-acyl groups"/>
    <property type="evidence" value="ECO:0007669"/>
    <property type="project" value="InterPro"/>
</dbReference>
<reference evidence="5" key="1">
    <citation type="submission" date="2016-10" db="EMBL/GenBank/DDBJ databases">
        <authorList>
            <person name="Varghese N."/>
            <person name="Submissions S."/>
        </authorList>
    </citation>
    <scope>NUCLEOTIDE SEQUENCE [LARGE SCALE GENOMIC DNA]</scope>
    <source>
        <strain evidence="5">CGMCC 1.8946</strain>
    </source>
</reference>
<keyword evidence="2" id="KW-0012">Acyltransferase</keyword>
<organism evidence="4 5">
    <name type="scientific">Paenibacillus tianmuensis</name>
    <dbReference type="NCBI Taxonomy" id="624147"/>
    <lineage>
        <taxon>Bacteria</taxon>
        <taxon>Bacillati</taxon>
        <taxon>Bacillota</taxon>
        <taxon>Bacilli</taxon>
        <taxon>Bacillales</taxon>
        <taxon>Paenibacillaceae</taxon>
        <taxon>Paenibacillus</taxon>
    </lineage>
</organism>
<dbReference type="CDD" id="cd04301">
    <property type="entry name" value="NAT_SF"/>
    <property type="match status" value="1"/>
</dbReference>
<evidence type="ECO:0000313" key="5">
    <source>
        <dbReference type="Proteomes" id="UP000198601"/>
    </source>
</evidence>
<sequence length="191" mass="21359">MIRQAQPGDAACVVPLIYSAIGDIAFTLTGATDPEQAQRILQEFYERRGNRLSYENTLVAERDGLPVGFILFYHGSRTAELDRPLTERLAGIGQPDVEFTKEARDDEFYLDSLAVDPAYQGQGIAKALMEAFEAEAARRGYDKVSLIVEESNDKARRLYEAKGYEADGQLEVSGHLYDHMVKRVVPVLTLR</sequence>
<dbReference type="Gene3D" id="3.40.630.30">
    <property type="match status" value="1"/>
</dbReference>
<evidence type="ECO:0000256" key="1">
    <source>
        <dbReference type="ARBA" id="ARBA00022679"/>
    </source>
</evidence>
<dbReference type="AlphaFoldDB" id="A0A1G4RAZ9"/>
<dbReference type="InterPro" id="IPR016181">
    <property type="entry name" value="Acyl_CoA_acyltransferase"/>
</dbReference>
<keyword evidence="5" id="KW-1185">Reference proteome</keyword>
<evidence type="ECO:0000313" key="4">
    <source>
        <dbReference type="EMBL" id="SCW54083.1"/>
    </source>
</evidence>
<dbReference type="STRING" id="624147.SAMN04487970_101417"/>
<dbReference type="InterPro" id="IPR000182">
    <property type="entry name" value="GNAT_dom"/>
</dbReference>
<evidence type="ECO:0000256" key="2">
    <source>
        <dbReference type="ARBA" id="ARBA00023315"/>
    </source>
</evidence>
<gene>
    <name evidence="4" type="ORF">SAMN04487970_101417</name>
</gene>
<protein>
    <submittedName>
        <fullName evidence="4">Acetyltransferase (GNAT) family protein</fullName>
    </submittedName>
</protein>
<dbReference type="SUPFAM" id="SSF55729">
    <property type="entry name" value="Acyl-CoA N-acyltransferases (Nat)"/>
    <property type="match status" value="1"/>
</dbReference>
<dbReference type="RefSeq" id="WP_090671257.1">
    <property type="nucleotide sequence ID" value="NZ_FMTT01000014.1"/>
</dbReference>
<dbReference type="InterPro" id="IPR050832">
    <property type="entry name" value="Bact_Acetyltransf"/>
</dbReference>
<dbReference type="Pfam" id="PF00583">
    <property type="entry name" value="Acetyltransf_1"/>
    <property type="match status" value="1"/>
</dbReference>